<evidence type="ECO:0000313" key="1">
    <source>
        <dbReference type="EMBL" id="QKU34613.1"/>
    </source>
</evidence>
<protein>
    <submittedName>
        <fullName evidence="1">A32-like packaging ATPase</fullName>
    </submittedName>
</protein>
<dbReference type="RefSeq" id="YP_010781251.1">
    <property type="nucleotide sequence ID" value="NC_075038.1"/>
</dbReference>
<sequence length="409" mass="47807">MFLVHQIDKTGEEKIIGCIGSENDFERAITDYLEYINITCEIVTSMTANLINSNSKYIEGYYLIFIDNKCILYQKTKKISLGYIYNSVYYETSMIYTWKLLSYEYSIKPKPHYLDDIMEFDFSKMKPNPAILVCAKRGSGKSFAIRDFMIRLKEKSNQEDFYENSLIIAPTERMNKFYGYFCPNSKILYQYDSEAIKEHLERGKGCLVLDDCISRSKCGTIDFCIKDYNIPIIITTQTPHTLKKDFAHEIDYFYFLKEDSTFFKKMIWNHFRYVIPSWHNFEITFKHLTKDYRGIIINNITTNDNVVSKIFYYKAKSVTDGKLLYNDTSDQLVIDDIYVNPVESENLLLTINDAEDNNIDENFNQSLDISIDGSIELSIESLIEMDKPYELTQCGILEIPSVDNLIIPQ</sequence>
<dbReference type="KEGG" id="vg:80517942"/>
<accession>A0A6N1NSH9</accession>
<dbReference type="GeneID" id="80517942"/>
<dbReference type="EMBL" id="MF405918">
    <property type="protein sequence ID" value="QKU34613.1"/>
    <property type="molecule type" value="Genomic_DNA"/>
</dbReference>
<dbReference type="InterPro" id="IPR027417">
    <property type="entry name" value="P-loop_NTPase"/>
</dbReference>
<organism evidence="1">
    <name type="scientific">Tupanvirus deep ocean</name>
    <dbReference type="NCBI Taxonomy" id="2126984"/>
    <lineage>
        <taxon>Viruses</taxon>
        <taxon>Varidnaviria</taxon>
        <taxon>Bamfordvirae</taxon>
        <taxon>Nucleocytoviricota</taxon>
        <taxon>Megaviricetes</taxon>
        <taxon>Imitervirales</taxon>
        <taxon>Mimiviridae</taxon>
        <taxon>Megamimivirinae</taxon>
        <taxon>Tupanvirus</taxon>
        <taxon>Tupanvirus altamarinense</taxon>
    </lineage>
</organism>
<name>A0A6N1NSH9_9VIRU</name>
<reference evidence="1" key="2">
    <citation type="journal article" date="2018" name="Nat. Commun.">
        <title>Tailed giant Tupanvirus possesses the most complete translational apparatus of the known virosphere.</title>
        <authorList>
            <person name="Abrahao J."/>
            <person name="Silva L."/>
            <person name="Silva L.S."/>
            <person name="Khalil J.Y.B."/>
            <person name="Rodrigues R."/>
            <person name="Arantes T."/>
            <person name="Assis F."/>
            <person name="Boratto P."/>
            <person name="Andrade M."/>
            <person name="Kroon E.G."/>
            <person name="Ribeiro B."/>
            <person name="Bergier I."/>
            <person name="Seligmann H."/>
            <person name="Ghigo E."/>
            <person name="Colson P."/>
            <person name="Levasseur A."/>
            <person name="Kroemer G."/>
            <person name="Raoult D."/>
            <person name="La Scola B."/>
        </authorList>
    </citation>
    <scope>NUCLEOTIDE SEQUENCE [LARGE SCALE GENOMIC DNA]</scope>
    <source>
        <strain evidence="1">Deep ocean</strain>
    </source>
</reference>
<dbReference type="SUPFAM" id="SSF52540">
    <property type="entry name" value="P-loop containing nucleoside triphosphate hydrolases"/>
    <property type="match status" value="1"/>
</dbReference>
<proteinExistence type="predicted"/>
<reference evidence="1" key="1">
    <citation type="submission" date="2017-06" db="EMBL/GenBank/DDBJ databases">
        <authorList>
            <person name="Assis F.L."/>
            <person name="Abrahao J.S."/>
            <person name="Silva L."/>
            <person name="Khalil J.B."/>
            <person name="Rodrigues R."/>
            <person name="Silva L.S."/>
            <person name="Boratto P."/>
            <person name="Andrade M."/>
            <person name="Kroon E.G."/>
            <person name="Ribeiro B."/>
            <person name="Bergier I."/>
            <person name="Seligmann H."/>
            <person name="Ghigo E."/>
            <person name="Colson P."/>
            <person name="Levasseur A."/>
            <person name="Raoult D."/>
            <person name="Scola B.L."/>
        </authorList>
    </citation>
    <scope>NUCLEOTIDE SEQUENCE</scope>
    <source>
        <strain evidence="1">Deep ocean</strain>
    </source>
</reference>